<sequence length="181" mass="18878">MTVPGGRPPTAHRAARPHRSTTTPKGRQGAAPQGRHAPATAMSQTETRDLDWLLENLVQRTPGTRHALVLSRDGLKLCRTSGLTVDQADQLAAIASGIQSLAHGASVEFGDGSGGVRQSMTEFHGGLLFIVEAGHGAHLAVVAEDDADAGVIGHNMTELVEQLGEYLSTPPRVPGADARSA</sequence>
<proteinExistence type="predicted"/>
<organism evidence="3 4">
    <name type="scientific">Streptantibioticus cattleyicolor (strain ATCC 35852 / DSM 46488 / JCM 4925 / NBRC 14057 / NRRL 8057)</name>
    <name type="common">Streptomyces cattleya</name>
    <dbReference type="NCBI Taxonomy" id="1003195"/>
    <lineage>
        <taxon>Bacteria</taxon>
        <taxon>Bacillati</taxon>
        <taxon>Actinomycetota</taxon>
        <taxon>Actinomycetes</taxon>
        <taxon>Kitasatosporales</taxon>
        <taxon>Streptomycetaceae</taxon>
        <taxon>Streptantibioticus</taxon>
    </lineage>
</organism>
<dbReference type="PANTHER" id="PTHR36222:SF1">
    <property type="entry name" value="SERINE PROTEASE INHIBITOR RV3364C"/>
    <property type="match status" value="1"/>
</dbReference>
<dbReference type="Pfam" id="PF03259">
    <property type="entry name" value="Robl_LC7"/>
    <property type="match status" value="1"/>
</dbReference>
<evidence type="ECO:0000259" key="2">
    <source>
        <dbReference type="SMART" id="SM00960"/>
    </source>
</evidence>
<dbReference type="PATRIC" id="fig|1003195.29.peg.3200"/>
<dbReference type="InterPro" id="IPR053141">
    <property type="entry name" value="Mycobact_SerProt_Inhib_Rv3364c"/>
</dbReference>
<reference evidence="4" key="1">
    <citation type="submission" date="2011-12" db="EMBL/GenBank/DDBJ databases">
        <title>Complete genome sequence of Streptomyces cattleya strain DSM 46488.</title>
        <authorList>
            <person name="Ou H.-Y."/>
            <person name="Li P."/>
            <person name="Zhao C."/>
            <person name="O'Hagan D."/>
            <person name="Deng Z."/>
        </authorList>
    </citation>
    <scope>NUCLEOTIDE SEQUENCE [LARGE SCALE GENOMIC DNA]</scope>
    <source>
        <strain evidence="4">ATCC 35852 / DSM 46488 / JCM 4925 / NBRC 14057 / NRRL 8057</strain>
    </source>
</reference>
<dbReference type="STRING" id="1003195.SCATT_32070"/>
<protein>
    <recommendedName>
        <fullName evidence="2">Roadblock/LAMTOR2 domain-containing protein</fullName>
    </recommendedName>
</protein>
<dbReference type="InterPro" id="IPR004942">
    <property type="entry name" value="Roadblock/LAMTOR2_dom"/>
</dbReference>
<keyword evidence="4" id="KW-1185">Reference proteome</keyword>
<dbReference type="EMBL" id="CP003219">
    <property type="protein sequence ID" value="AEW95578.1"/>
    <property type="molecule type" value="Genomic_DNA"/>
</dbReference>
<evidence type="ECO:0000313" key="3">
    <source>
        <dbReference type="EMBL" id="AEW95578.1"/>
    </source>
</evidence>
<dbReference type="Gene3D" id="3.30.450.30">
    <property type="entry name" value="Dynein light chain 2a, cytoplasmic"/>
    <property type="match status" value="1"/>
</dbReference>
<accession>G8WZX7</accession>
<feature type="domain" description="Roadblock/LAMTOR2" evidence="2">
    <location>
        <begin position="51"/>
        <end position="143"/>
    </location>
</feature>
<gene>
    <name evidence="3" type="ordered locus">SCATT_32070</name>
</gene>
<dbReference type="AlphaFoldDB" id="G8WZX7"/>
<evidence type="ECO:0000256" key="1">
    <source>
        <dbReference type="SAM" id="MobiDB-lite"/>
    </source>
</evidence>
<dbReference type="HOGENOM" id="CLU_094585_2_0_11"/>
<dbReference type="Proteomes" id="UP000007842">
    <property type="component" value="Chromosome"/>
</dbReference>
<dbReference type="KEGG" id="scy:SCATT_32070"/>
<dbReference type="eggNOG" id="COG2018">
    <property type="taxonomic scope" value="Bacteria"/>
</dbReference>
<dbReference type="PANTHER" id="PTHR36222">
    <property type="entry name" value="SERINE PROTEASE INHIBITOR RV3364C"/>
    <property type="match status" value="1"/>
</dbReference>
<dbReference type="SUPFAM" id="SSF103196">
    <property type="entry name" value="Roadblock/LC7 domain"/>
    <property type="match status" value="1"/>
</dbReference>
<evidence type="ECO:0000313" key="4">
    <source>
        <dbReference type="Proteomes" id="UP000007842"/>
    </source>
</evidence>
<feature type="region of interest" description="Disordered" evidence="1">
    <location>
        <begin position="1"/>
        <end position="45"/>
    </location>
</feature>
<name>G8WZX7_STREN</name>
<dbReference type="SMART" id="SM00960">
    <property type="entry name" value="Robl_LC7"/>
    <property type="match status" value="1"/>
</dbReference>